<evidence type="ECO:0000313" key="10">
    <source>
        <dbReference type="Proteomes" id="UP000075583"/>
    </source>
</evidence>
<evidence type="ECO:0008006" key="11">
    <source>
        <dbReference type="Google" id="ProtNLM"/>
    </source>
</evidence>
<evidence type="ECO:0000256" key="5">
    <source>
        <dbReference type="ARBA" id="ARBA00022801"/>
    </source>
</evidence>
<proteinExistence type="predicted"/>
<evidence type="ECO:0000256" key="8">
    <source>
        <dbReference type="SAM" id="SignalP"/>
    </source>
</evidence>
<keyword evidence="6" id="KW-0119">Carbohydrate metabolism</keyword>
<dbReference type="PANTHER" id="PTHR38050">
    <property type="match status" value="1"/>
</dbReference>
<dbReference type="GO" id="GO:0045493">
    <property type="term" value="P:xylan catabolic process"/>
    <property type="evidence" value="ECO:0007669"/>
    <property type="project" value="UniProtKB-KW"/>
</dbReference>
<feature type="signal peptide" evidence="8">
    <location>
        <begin position="1"/>
        <end position="26"/>
    </location>
</feature>
<feature type="chain" id="PRO_5007575189" description="Esterase" evidence="8">
    <location>
        <begin position="27"/>
        <end position="292"/>
    </location>
</feature>
<keyword evidence="2" id="KW-0964">Secreted</keyword>
<sequence length="292" mass="32696">MRKTTPLFTQLALVIIMCLASNETNAQTQGIRLSNEVRQFTLYVPEGIEKTDPTALVISLHGSGMTALEHMFYTEMNKTADKKGFIVAYPQGKNNDWNVGFDQEYDSGNDVEFIDSLINKIKKHYHIKDQEVFAVGLSRGGFFAQRLATDLPDAFTAIASIGAPISDKVIERFPEQTNTGFLLAHGTADQIVAFNGKKGAYSSAEETINFWKAKLNLNQKAKVTKHNSREDATQIELEEFCGKKKVVFLKIIEGGHTWPNASDFNVGFPLGRTTHDLDFNAFLWEFFQGNLK</sequence>
<evidence type="ECO:0000256" key="1">
    <source>
        <dbReference type="ARBA" id="ARBA00004613"/>
    </source>
</evidence>
<keyword evidence="3" id="KW-0858">Xylan degradation</keyword>
<dbReference type="InterPro" id="IPR000801">
    <property type="entry name" value="Esterase-like"/>
</dbReference>
<accession>A0A150XSI1</accession>
<protein>
    <recommendedName>
        <fullName evidence="11">Esterase</fullName>
    </recommendedName>
</protein>
<evidence type="ECO:0000313" key="9">
    <source>
        <dbReference type="EMBL" id="KYG81700.1"/>
    </source>
</evidence>
<dbReference type="Proteomes" id="UP000075583">
    <property type="component" value="Unassembled WGS sequence"/>
</dbReference>
<reference evidence="9" key="1">
    <citation type="submission" date="2016-01" db="EMBL/GenBank/DDBJ databases">
        <title>Genome sequencing of Roseivirga ehrenbergii KMM 6017.</title>
        <authorList>
            <person name="Selvaratnam C."/>
            <person name="Thevarajoo S."/>
            <person name="Goh K.M."/>
            <person name="Ee R."/>
            <person name="Chan K.-G."/>
            <person name="Chong C.S."/>
        </authorList>
    </citation>
    <scope>NUCLEOTIDE SEQUENCE [LARGE SCALE GENOMIC DNA]</scope>
    <source>
        <strain evidence="9">KMM 6017</strain>
    </source>
</reference>
<keyword evidence="5" id="KW-0378">Hydrolase</keyword>
<evidence type="ECO:0000256" key="2">
    <source>
        <dbReference type="ARBA" id="ARBA00022525"/>
    </source>
</evidence>
<evidence type="ECO:0000256" key="7">
    <source>
        <dbReference type="ARBA" id="ARBA00023326"/>
    </source>
</evidence>
<gene>
    <name evidence="9" type="ORF">MB14_14055</name>
</gene>
<evidence type="ECO:0000256" key="6">
    <source>
        <dbReference type="ARBA" id="ARBA00023277"/>
    </source>
</evidence>
<dbReference type="GO" id="GO:0030600">
    <property type="term" value="F:feruloyl esterase activity"/>
    <property type="evidence" value="ECO:0007669"/>
    <property type="project" value="InterPro"/>
</dbReference>
<keyword evidence="10" id="KW-1185">Reference proteome</keyword>
<dbReference type="PANTHER" id="PTHR38050:SF2">
    <property type="entry name" value="FERULOYL ESTERASE C-RELATED"/>
    <property type="match status" value="1"/>
</dbReference>
<dbReference type="GO" id="GO:0005576">
    <property type="term" value="C:extracellular region"/>
    <property type="evidence" value="ECO:0007669"/>
    <property type="project" value="UniProtKB-SubCell"/>
</dbReference>
<keyword evidence="7" id="KW-0624">Polysaccharide degradation</keyword>
<comment type="subcellular location">
    <subcellularLocation>
        <location evidence="1">Secreted</location>
    </subcellularLocation>
</comment>
<dbReference type="InterPro" id="IPR043595">
    <property type="entry name" value="FaeB/C/D"/>
</dbReference>
<evidence type="ECO:0000256" key="3">
    <source>
        <dbReference type="ARBA" id="ARBA00022651"/>
    </source>
</evidence>
<name>A0A150XSI1_ROSEK</name>
<comment type="caution">
    <text evidence="9">The sequence shown here is derived from an EMBL/GenBank/DDBJ whole genome shotgun (WGS) entry which is preliminary data.</text>
</comment>
<dbReference type="RefSeq" id="WP_062588916.1">
    <property type="nucleotide sequence ID" value="NZ_LQZQ01000002.1"/>
</dbReference>
<dbReference type="Gene3D" id="3.40.50.1820">
    <property type="entry name" value="alpha/beta hydrolase"/>
    <property type="match status" value="1"/>
</dbReference>
<dbReference type="STRING" id="279360.MB14_14055"/>
<dbReference type="Pfam" id="PF00756">
    <property type="entry name" value="Esterase"/>
    <property type="match status" value="1"/>
</dbReference>
<dbReference type="AlphaFoldDB" id="A0A150XSI1"/>
<dbReference type="SUPFAM" id="SSF53474">
    <property type="entry name" value="alpha/beta-Hydrolases"/>
    <property type="match status" value="1"/>
</dbReference>
<dbReference type="OrthoDB" id="9764953at2"/>
<organism evidence="9 10">
    <name type="scientific">Roseivirga ehrenbergii (strain DSM 102268 / JCM 13514 / KCTC 12282 / NCIMB 14502 / KMM 6017)</name>
    <dbReference type="NCBI Taxonomy" id="279360"/>
    <lineage>
        <taxon>Bacteria</taxon>
        <taxon>Pseudomonadati</taxon>
        <taxon>Bacteroidota</taxon>
        <taxon>Cytophagia</taxon>
        <taxon>Cytophagales</taxon>
        <taxon>Roseivirgaceae</taxon>
        <taxon>Roseivirga</taxon>
    </lineage>
</organism>
<dbReference type="InterPro" id="IPR029058">
    <property type="entry name" value="AB_hydrolase_fold"/>
</dbReference>
<evidence type="ECO:0000256" key="4">
    <source>
        <dbReference type="ARBA" id="ARBA00022729"/>
    </source>
</evidence>
<keyword evidence="4 8" id="KW-0732">Signal</keyword>
<dbReference type="EMBL" id="LQZQ01000002">
    <property type="protein sequence ID" value="KYG81700.1"/>
    <property type="molecule type" value="Genomic_DNA"/>
</dbReference>